<evidence type="ECO:0000256" key="2">
    <source>
        <dbReference type="ARBA" id="ARBA00007306"/>
    </source>
</evidence>
<evidence type="ECO:0000313" key="13">
    <source>
        <dbReference type="EMBL" id="GAV48178.1"/>
    </source>
</evidence>
<dbReference type="InterPro" id="IPR031120">
    <property type="entry name" value="HIR1-like"/>
</dbReference>
<dbReference type="eggNOG" id="KOG0973">
    <property type="taxonomic scope" value="Eukaryota"/>
</dbReference>
<evidence type="ECO:0000259" key="12">
    <source>
        <dbReference type="Pfam" id="PF07569"/>
    </source>
</evidence>
<accession>A0A1Q2ZXT1</accession>
<dbReference type="InterPro" id="IPR011494">
    <property type="entry name" value="HIRA-like_C"/>
</dbReference>
<dbReference type="SUPFAM" id="SSF50978">
    <property type="entry name" value="WD40 repeat-like"/>
    <property type="match status" value="1"/>
</dbReference>
<dbReference type="GO" id="GO:0006338">
    <property type="term" value="P:chromatin remodeling"/>
    <property type="evidence" value="ECO:0007669"/>
    <property type="project" value="InterPro"/>
</dbReference>
<dbReference type="InterPro" id="IPR036322">
    <property type="entry name" value="WD40_repeat_dom_sf"/>
</dbReference>
<keyword evidence="9 10" id="KW-0539">Nucleus</keyword>
<protein>
    <recommendedName>
        <fullName evidence="10">Protein HIR</fullName>
    </recommendedName>
</protein>
<dbReference type="AlphaFoldDB" id="A0A1Q2ZXT1"/>
<dbReference type="GO" id="GO:0000785">
    <property type="term" value="C:chromatin"/>
    <property type="evidence" value="ECO:0007669"/>
    <property type="project" value="TreeGrafter"/>
</dbReference>
<keyword evidence="7 10" id="KW-0805">Transcription regulation</keyword>
<evidence type="ECO:0000256" key="7">
    <source>
        <dbReference type="ARBA" id="ARBA00023015"/>
    </source>
</evidence>
<evidence type="ECO:0000256" key="5">
    <source>
        <dbReference type="ARBA" id="ARBA00022737"/>
    </source>
</evidence>
<feature type="region of interest" description="Disordered" evidence="11">
    <location>
        <begin position="362"/>
        <end position="416"/>
    </location>
</feature>
<dbReference type="PANTHER" id="PTHR13831:SF1">
    <property type="entry name" value="PROTEIN HIR2"/>
    <property type="match status" value="1"/>
</dbReference>
<sequence>MKLLKYPLAGHNKRIEVMVTIEPWLVMVDCEGHVNVWSQKRFVDAAFHGAQLKDMTVEFQFQVDWDRDEVDRNIVFLEGDSDTLFLGTEHRVMCYRFWQDSEKRNLEYVCRCDSPSTVNDVKYDVKSGVLFVLLGNKNGILLFQADTLDNVGTIELPDSCTPITCVIDPMGQIFTVMCSDRSMLLYQFNVQGSYKLINKFPQYVQAHPLHYKITMPPQGDLLPVINSVKSTNSTVLLDRNDNFKVSTTLVSPPSTRCQVMKFAPVVYEKFNAKKNVTTRYNLLATSGSNDGSVVVWNTKRVKPLFNAIQVSESPINDMVWSRDGLILFVISNDNTLYTFAFQSKDLGKALTQEQVVELRSKNKQLNPLPDSNNNNNNNNNNKASSQEQSAVPSVSSAPVNIAANNSGTNTTMVKPENEKTLLPAPELEPKKPGKKKLAPQTVKKIQSTSMEFNGPAYMVPKDLKRKPKQEVNKDVNGVKKPKKELEPMDFLDTGLILPNVTFSKVRLDTPKIRMNFEFPSPNNRNLILQVNNGLGNEQKPTIVTLVSKAEEQERTLFQDFVPKFITICSCGDFFWACCSSDGIIYVYSDSGKRLLPPLCLGVPCSFLEACSNYLLCVTSAGQLYCWDVESKKLLFPVNTVYPLLNPTLRYSDDVLTRAENITMCAVTKNGIPLVTLSNGDGYMFDKDMETWLLISDGWWAYGSQYWDLTNTSHLNGKIPQNNDDKRNKFWDSTDAEQLASTIRDDQTSIVNFMERKTNDELNRKNRIKNLQRFARTILMKEGFENMEEIVTLSHLENRLLVTLRLGENQEFSKVLVVYCIRLSELGYTDRLDDVLQWLYNDGDYDAAPLAGNSRRELLKGVLMACADIRHVQRVTTTYASALGMVSESL</sequence>
<dbReference type="EMBL" id="BDGX01000009">
    <property type="protein sequence ID" value="GAV48178.1"/>
    <property type="molecule type" value="Genomic_DNA"/>
</dbReference>
<dbReference type="GO" id="GO:0006355">
    <property type="term" value="P:regulation of DNA-templated transcription"/>
    <property type="evidence" value="ECO:0007669"/>
    <property type="project" value="InterPro"/>
</dbReference>
<dbReference type="GO" id="GO:0000417">
    <property type="term" value="C:HIR complex"/>
    <property type="evidence" value="ECO:0007669"/>
    <property type="project" value="TreeGrafter"/>
</dbReference>
<dbReference type="PANTHER" id="PTHR13831">
    <property type="entry name" value="MEMBER OF THE HIR1 FAMILY OF WD-REPEAT PROTEINS"/>
    <property type="match status" value="1"/>
</dbReference>
<dbReference type="Pfam" id="PF07569">
    <property type="entry name" value="Hira"/>
    <property type="match status" value="1"/>
</dbReference>
<feature type="compositionally biased region" description="Low complexity" evidence="11">
    <location>
        <begin position="372"/>
        <end position="406"/>
    </location>
</feature>
<feature type="region of interest" description="Disordered" evidence="11">
    <location>
        <begin position="421"/>
        <end position="440"/>
    </location>
</feature>
<proteinExistence type="inferred from homology"/>
<feature type="domain" description="Protein HIRA-like C-terminal" evidence="12">
    <location>
        <begin position="591"/>
        <end position="838"/>
    </location>
</feature>
<evidence type="ECO:0000256" key="4">
    <source>
        <dbReference type="ARBA" id="ARBA00022574"/>
    </source>
</evidence>
<dbReference type="OrthoDB" id="1741719at2759"/>
<dbReference type="GO" id="GO:0005634">
    <property type="term" value="C:nucleus"/>
    <property type="evidence" value="ECO:0007669"/>
    <property type="project" value="UniProtKB-SubCell"/>
</dbReference>
<keyword evidence="8 10" id="KW-0804">Transcription</keyword>
<dbReference type="GO" id="GO:0031491">
    <property type="term" value="F:nucleosome binding"/>
    <property type="evidence" value="ECO:0007669"/>
    <property type="project" value="TreeGrafter"/>
</dbReference>
<evidence type="ECO:0000256" key="3">
    <source>
        <dbReference type="ARBA" id="ARBA00022491"/>
    </source>
</evidence>
<evidence type="ECO:0000313" key="14">
    <source>
        <dbReference type="Proteomes" id="UP000187013"/>
    </source>
</evidence>
<gene>
    <name evidence="13" type="ORF">ZYGR_0I04750</name>
</gene>
<evidence type="ECO:0000256" key="8">
    <source>
        <dbReference type="ARBA" id="ARBA00023163"/>
    </source>
</evidence>
<dbReference type="GO" id="GO:0006351">
    <property type="term" value="P:DNA-templated transcription"/>
    <property type="evidence" value="ECO:0007669"/>
    <property type="project" value="InterPro"/>
</dbReference>
<evidence type="ECO:0000256" key="11">
    <source>
        <dbReference type="SAM" id="MobiDB-lite"/>
    </source>
</evidence>
<keyword evidence="3 10" id="KW-0678">Repressor</keyword>
<comment type="function">
    <text evidence="10">Required for replication-independent chromatin assembly and for the periodic repression of histone gene transcription during the cell cycle.</text>
</comment>
<dbReference type="InterPro" id="IPR015943">
    <property type="entry name" value="WD40/YVTN_repeat-like_dom_sf"/>
</dbReference>
<keyword evidence="6 10" id="KW-0156">Chromatin regulator</keyword>
<keyword evidence="5 10" id="KW-0677">Repeat</keyword>
<comment type="similarity">
    <text evidence="2 10">Belongs to the WD repeat HIR1 family.</text>
</comment>
<reference evidence="13 14" key="1">
    <citation type="submission" date="2016-08" db="EMBL/GenBank/DDBJ databases">
        <title>Draft genome sequence of allopolyploid Zygosaccharomyces rouxii.</title>
        <authorList>
            <person name="Watanabe J."/>
            <person name="Uehara K."/>
            <person name="Mogi Y."/>
            <person name="Tsukioka Y."/>
        </authorList>
    </citation>
    <scope>NUCLEOTIDE SEQUENCE [LARGE SCALE GENOMIC DNA]</scope>
    <source>
        <strain evidence="13 14">NBRC 110957</strain>
    </source>
</reference>
<name>A0A1Q2ZXT1_ZYGRO</name>
<comment type="caution">
    <text evidence="13">The sequence shown here is derived from an EMBL/GenBank/DDBJ whole genome shotgun (WGS) entry which is preliminary data.</text>
</comment>
<evidence type="ECO:0000256" key="9">
    <source>
        <dbReference type="ARBA" id="ARBA00023242"/>
    </source>
</evidence>
<dbReference type="Proteomes" id="UP000187013">
    <property type="component" value="Unassembled WGS sequence"/>
</dbReference>
<dbReference type="Gene3D" id="2.130.10.10">
    <property type="entry name" value="YVTN repeat-like/Quinoprotein amine dehydrogenase"/>
    <property type="match status" value="1"/>
</dbReference>
<comment type="subcellular location">
    <subcellularLocation>
        <location evidence="1 10">Nucleus</location>
    </subcellularLocation>
</comment>
<keyword evidence="4 10" id="KW-0853">WD repeat</keyword>
<evidence type="ECO:0000256" key="10">
    <source>
        <dbReference type="RuleBase" id="RU364014"/>
    </source>
</evidence>
<organism evidence="13 14">
    <name type="scientific">Zygosaccharomyces rouxii</name>
    <dbReference type="NCBI Taxonomy" id="4956"/>
    <lineage>
        <taxon>Eukaryota</taxon>
        <taxon>Fungi</taxon>
        <taxon>Dikarya</taxon>
        <taxon>Ascomycota</taxon>
        <taxon>Saccharomycotina</taxon>
        <taxon>Saccharomycetes</taxon>
        <taxon>Saccharomycetales</taxon>
        <taxon>Saccharomycetaceae</taxon>
        <taxon>Zygosaccharomyces</taxon>
    </lineage>
</organism>
<evidence type="ECO:0000256" key="6">
    <source>
        <dbReference type="ARBA" id="ARBA00022853"/>
    </source>
</evidence>
<evidence type="ECO:0000256" key="1">
    <source>
        <dbReference type="ARBA" id="ARBA00004123"/>
    </source>
</evidence>